<evidence type="ECO:0000313" key="2">
    <source>
        <dbReference type="Proteomes" id="UP001303046"/>
    </source>
</evidence>
<organism evidence="1 2">
    <name type="scientific">Necator americanus</name>
    <name type="common">Human hookworm</name>
    <dbReference type="NCBI Taxonomy" id="51031"/>
    <lineage>
        <taxon>Eukaryota</taxon>
        <taxon>Metazoa</taxon>
        <taxon>Ecdysozoa</taxon>
        <taxon>Nematoda</taxon>
        <taxon>Chromadorea</taxon>
        <taxon>Rhabditida</taxon>
        <taxon>Rhabditina</taxon>
        <taxon>Rhabditomorpha</taxon>
        <taxon>Strongyloidea</taxon>
        <taxon>Ancylostomatidae</taxon>
        <taxon>Bunostominae</taxon>
        <taxon>Necator</taxon>
    </lineage>
</organism>
<accession>A0ABR1EMJ4</accession>
<keyword evidence="2" id="KW-1185">Reference proteome</keyword>
<evidence type="ECO:0000313" key="1">
    <source>
        <dbReference type="EMBL" id="KAK6763853.1"/>
    </source>
</evidence>
<dbReference type="EMBL" id="JAVFWL010000006">
    <property type="protein sequence ID" value="KAK6763853.1"/>
    <property type="molecule type" value="Genomic_DNA"/>
</dbReference>
<protein>
    <submittedName>
        <fullName evidence="1">Uncharacterized protein</fullName>
    </submittedName>
</protein>
<reference evidence="1 2" key="1">
    <citation type="submission" date="2023-08" db="EMBL/GenBank/DDBJ databases">
        <title>A Necator americanus chromosomal reference genome.</title>
        <authorList>
            <person name="Ilik V."/>
            <person name="Petrzelkova K.J."/>
            <person name="Pardy F."/>
            <person name="Fuh T."/>
            <person name="Niatou-Singa F.S."/>
            <person name="Gouil Q."/>
            <person name="Baker L."/>
            <person name="Ritchie M.E."/>
            <person name="Jex A.R."/>
            <person name="Gazzola D."/>
            <person name="Li H."/>
            <person name="Toshio Fujiwara R."/>
            <person name="Zhan B."/>
            <person name="Aroian R.V."/>
            <person name="Pafco B."/>
            <person name="Schwarz E.M."/>
        </authorList>
    </citation>
    <scope>NUCLEOTIDE SEQUENCE [LARGE SCALE GENOMIC DNA]</scope>
    <source>
        <strain evidence="1 2">Aroian</strain>
        <tissue evidence="1">Whole animal</tissue>
    </source>
</reference>
<dbReference type="Proteomes" id="UP001303046">
    <property type="component" value="Unassembled WGS sequence"/>
</dbReference>
<name>A0ABR1EMJ4_NECAM</name>
<sequence>MDGRGLVVTGSPSYACSGLPAASSAGTYPAADNRLRVPNGAHPVYLRMTCEIYQHLAPPSKVAKVNRLHFFDHFLRRPADRSDCSTSSEEFVGFELKEDGQARRKVSQNME</sequence>
<comment type="caution">
    <text evidence="1">The sequence shown here is derived from an EMBL/GenBank/DDBJ whole genome shotgun (WGS) entry which is preliminary data.</text>
</comment>
<proteinExistence type="predicted"/>
<gene>
    <name evidence="1" type="primary">Necator_chrX.g24420</name>
    <name evidence="1" type="ORF">RB195_024255</name>
</gene>